<name>A0A1J6JR07_NICAT</name>
<dbReference type="AlphaFoldDB" id="A0A1J6JR07"/>
<sequence>MQSLAFLSRGFPTPFLLFCFKTWIIFQKSNIDFIILRKEIKAISEKGRFSVLPPTFGFTRPFLSRFKSDFEFSQKDPNPTSSPINTSICNILGQSFWSRCTSFNLKLQPPFYQKTRA</sequence>
<protein>
    <submittedName>
        <fullName evidence="1">Uncharacterized protein</fullName>
    </submittedName>
</protein>
<evidence type="ECO:0000313" key="1">
    <source>
        <dbReference type="EMBL" id="OIT20202.1"/>
    </source>
</evidence>
<proteinExistence type="predicted"/>
<accession>A0A1J6JR07</accession>
<organism evidence="1 2">
    <name type="scientific">Nicotiana attenuata</name>
    <name type="common">Coyote tobacco</name>
    <dbReference type="NCBI Taxonomy" id="49451"/>
    <lineage>
        <taxon>Eukaryota</taxon>
        <taxon>Viridiplantae</taxon>
        <taxon>Streptophyta</taxon>
        <taxon>Embryophyta</taxon>
        <taxon>Tracheophyta</taxon>
        <taxon>Spermatophyta</taxon>
        <taxon>Magnoliopsida</taxon>
        <taxon>eudicotyledons</taxon>
        <taxon>Gunneridae</taxon>
        <taxon>Pentapetalae</taxon>
        <taxon>asterids</taxon>
        <taxon>lamiids</taxon>
        <taxon>Solanales</taxon>
        <taxon>Solanaceae</taxon>
        <taxon>Nicotianoideae</taxon>
        <taxon>Nicotianeae</taxon>
        <taxon>Nicotiana</taxon>
    </lineage>
</organism>
<keyword evidence="2" id="KW-1185">Reference proteome</keyword>
<dbReference type="Proteomes" id="UP000187609">
    <property type="component" value="Unassembled WGS sequence"/>
</dbReference>
<reference evidence="1" key="1">
    <citation type="submission" date="2016-11" db="EMBL/GenBank/DDBJ databases">
        <title>The genome of Nicotiana attenuata.</title>
        <authorList>
            <person name="Xu S."/>
            <person name="Brockmoeller T."/>
            <person name="Gaquerel E."/>
            <person name="Navarro A."/>
            <person name="Kuhl H."/>
            <person name="Gase K."/>
            <person name="Ling Z."/>
            <person name="Zhou W."/>
            <person name="Kreitzer C."/>
            <person name="Stanke M."/>
            <person name="Tang H."/>
            <person name="Lyons E."/>
            <person name="Pandey P."/>
            <person name="Pandey S.P."/>
            <person name="Timmermann B."/>
            <person name="Baldwin I.T."/>
        </authorList>
    </citation>
    <scope>NUCLEOTIDE SEQUENCE [LARGE SCALE GENOMIC DNA]</scope>
    <source>
        <strain evidence="1">UT</strain>
    </source>
</reference>
<comment type="caution">
    <text evidence="1">The sequence shown here is derived from an EMBL/GenBank/DDBJ whole genome shotgun (WGS) entry which is preliminary data.</text>
</comment>
<dbReference type="EMBL" id="MJEQ01005609">
    <property type="protein sequence ID" value="OIT20202.1"/>
    <property type="molecule type" value="Genomic_DNA"/>
</dbReference>
<dbReference type="Gramene" id="OIT20202">
    <property type="protein sequence ID" value="OIT20202"/>
    <property type="gene ID" value="A4A49_38631"/>
</dbReference>
<gene>
    <name evidence="1" type="ORF">A4A49_38631</name>
</gene>
<evidence type="ECO:0000313" key="2">
    <source>
        <dbReference type="Proteomes" id="UP000187609"/>
    </source>
</evidence>